<sequence length="135" mass="15753">REQLTTEMNGIKEKMEELGEQGRMEDVDAMLSALEPLEQELKKLEESEKELENGTVYAYHPNGNGTADGQYNNNRNKFDVCLICGVFQATDDADERKQRHMEGKQHNGMAQIRDKIRVLNFFFFFDVIMYVYVLY</sequence>
<dbReference type="Proteomes" id="UP000023152">
    <property type="component" value="Unassembled WGS sequence"/>
</dbReference>
<dbReference type="Pfam" id="PF03194">
    <property type="entry name" value="LUC7"/>
    <property type="match status" value="1"/>
</dbReference>
<evidence type="ECO:0000256" key="3">
    <source>
        <dbReference type="SAM" id="Phobius"/>
    </source>
</evidence>
<comment type="similarity">
    <text evidence="1">Belongs to the Luc7 family.</text>
</comment>
<organism evidence="4 5">
    <name type="scientific">Reticulomyxa filosa</name>
    <dbReference type="NCBI Taxonomy" id="46433"/>
    <lineage>
        <taxon>Eukaryota</taxon>
        <taxon>Sar</taxon>
        <taxon>Rhizaria</taxon>
        <taxon>Retaria</taxon>
        <taxon>Foraminifera</taxon>
        <taxon>Monothalamids</taxon>
        <taxon>Reticulomyxidae</taxon>
        <taxon>Reticulomyxa</taxon>
    </lineage>
</organism>
<dbReference type="GO" id="GO:0003729">
    <property type="term" value="F:mRNA binding"/>
    <property type="evidence" value="ECO:0007669"/>
    <property type="project" value="InterPro"/>
</dbReference>
<protein>
    <submittedName>
        <fullName evidence="4">Uncharacterized protein</fullName>
    </submittedName>
</protein>
<evidence type="ECO:0000313" key="5">
    <source>
        <dbReference type="Proteomes" id="UP000023152"/>
    </source>
</evidence>
<name>X6MXL0_RETFI</name>
<evidence type="ECO:0000256" key="1">
    <source>
        <dbReference type="ARBA" id="ARBA00005655"/>
    </source>
</evidence>
<keyword evidence="3" id="KW-1133">Transmembrane helix</keyword>
<keyword evidence="3" id="KW-0472">Membrane</keyword>
<feature type="region of interest" description="Disordered" evidence="2">
    <location>
        <begin position="1"/>
        <end position="23"/>
    </location>
</feature>
<accession>X6MXL0</accession>
<dbReference type="OrthoDB" id="10266921at2759"/>
<comment type="caution">
    <text evidence="4">The sequence shown here is derived from an EMBL/GenBank/DDBJ whole genome shotgun (WGS) entry which is preliminary data.</text>
</comment>
<dbReference type="AlphaFoldDB" id="X6MXL0"/>
<reference evidence="4 5" key="1">
    <citation type="journal article" date="2013" name="Curr. Biol.">
        <title>The Genome of the Foraminiferan Reticulomyxa filosa.</title>
        <authorList>
            <person name="Glockner G."/>
            <person name="Hulsmann N."/>
            <person name="Schleicher M."/>
            <person name="Noegel A.A."/>
            <person name="Eichinger L."/>
            <person name="Gallinger C."/>
            <person name="Pawlowski J."/>
            <person name="Sierra R."/>
            <person name="Euteneuer U."/>
            <person name="Pillet L."/>
            <person name="Moustafa A."/>
            <person name="Platzer M."/>
            <person name="Groth M."/>
            <person name="Szafranski K."/>
            <person name="Schliwa M."/>
        </authorList>
    </citation>
    <scope>NUCLEOTIDE SEQUENCE [LARGE SCALE GENOMIC DNA]</scope>
</reference>
<gene>
    <name evidence="4" type="ORF">RFI_19500</name>
</gene>
<dbReference type="GO" id="GO:0006376">
    <property type="term" value="P:mRNA splice site recognition"/>
    <property type="evidence" value="ECO:0007669"/>
    <property type="project" value="InterPro"/>
</dbReference>
<dbReference type="InterPro" id="IPR004882">
    <property type="entry name" value="Luc7-rel"/>
</dbReference>
<keyword evidence="3" id="KW-0812">Transmembrane</keyword>
<evidence type="ECO:0000256" key="2">
    <source>
        <dbReference type="SAM" id="MobiDB-lite"/>
    </source>
</evidence>
<feature type="transmembrane region" description="Helical" evidence="3">
    <location>
        <begin position="116"/>
        <end position="133"/>
    </location>
</feature>
<dbReference type="PANTHER" id="PTHR12375">
    <property type="entry name" value="RNA-BINDING PROTEIN LUC7-RELATED"/>
    <property type="match status" value="1"/>
</dbReference>
<feature type="non-terminal residue" evidence="4">
    <location>
        <position position="135"/>
    </location>
</feature>
<feature type="non-terminal residue" evidence="4">
    <location>
        <position position="1"/>
    </location>
</feature>
<proteinExistence type="inferred from homology"/>
<dbReference type="EMBL" id="ASPP01015949">
    <property type="protein sequence ID" value="ETO17810.1"/>
    <property type="molecule type" value="Genomic_DNA"/>
</dbReference>
<evidence type="ECO:0000313" key="4">
    <source>
        <dbReference type="EMBL" id="ETO17810.1"/>
    </source>
</evidence>
<keyword evidence="5" id="KW-1185">Reference proteome</keyword>
<dbReference type="GO" id="GO:0005685">
    <property type="term" value="C:U1 snRNP"/>
    <property type="evidence" value="ECO:0007669"/>
    <property type="project" value="InterPro"/>
</dbReference>